<comment type="similarity">
    <text evidence="2 9">Belongs to the gluconokinase GntK/GntV family.</text>
</comment>
<evidence type="ECO:0000313" key="10">
    <source>
        <dbReference type="EMBL" id="MCP1372762.1"/>
    </source>
</evidence>
<evidence type="ECO:0000256" key="8">
    <source>
        <dbReference type="ARBA" id="ARBA00048090"/>
    </source>
</evidence>
<evidence type="ECO:0000256" key="3">
    <source>
        <dbReference type="ARBA" id="ARBA00012054"/>
    </source>
</evidence>
<dbReference type="InterPro" id="IPR006001">
    <property type="entry name" value="Therm_gnt_kin"/>
</dbReference>
<sequence>MRDAAPLALVVMGVSGSGKSHVGAALAAALGAQFLDADDLHPEANLHKMAAGTPLDDCDRMPWLDAVAAWIGAGRARGEAGVVACSALRRRYRDRLRAAAPDLGFVHLAVPRDELARRMRERRHFMPPSLLDSQLATLEPPAADEDACTLDGTRPMDENIARVRAWLSTRAAAKG</sequence>
<comment type="catalytic activity">
    <reaction evidence="8 9">
        <text>D-gluconate + ATP = 6-phospho-D-gluconate + ADP + H(+)</text>
        <dbReference type="Rhea" id="RHEA:19433"/>
        <dbReference type="ChEBI" id="CHEBI:15378"/>
        <dbReference type="ChEBI" id="CHEBI:18391"/>
        <dbReference type="ChEBI" id="CHEBI:30616"/>
        <dbReference type="ChEBI" id="CHEBI:58759"/>
        <dbReference type="ChEBI" id="CHEBI:456216"/>
        <dbReference type="EC" id="2.7.1.12"/>
    </reaction>
</comment>
<protein>
    <recommendedName>
        <fullName evidence="3 9">Gluconokinase</fullName>
        <ecNumber evidence="3 9">2.7.1.12</ecNumber>
    </recommendedName>
</protein>
<keyword evidence="4 9" id="KW-0808">Transferase</keyword>
<dbReference type="PANTHER" id="PTHR43442:SF3">
    <property type="entry name" value="GLUCONOKINASE-RELATED"/>
    <property type="match status" value="1"/>
</dbReference>
<gene>
    <name evidence="10" type="ORF">NC595_01645</name>
</gene>
<evidence type="ECO:0000256" key="5">
    <source>
        <dbReference type="ARBA" id="ARBA00022741"/>
    </source>
</evidence>
<dbReference type="EMBL" id="JAMZEK010000001">
    <property type="protein sequence ID" value="MCP1372762.1"/>
    <property type="molecule type" value="Genomic_DNA"/>
</dbReference>
<dbReference type="Gene3D" id="3.40.50.300">
    <property type="entry name" value="P-loop containing nucleotide triphosphate hydrolases"/>
    <property type="match status" value="1"/>
</dbReference>
<accession>A0ABT1F5U9</accession>
<dbReference type="Proteomes" id="UP001204615">
    <property type="component" value="Unassembled WGS sequence"/>
</dbReference>
<keyword evidence="7 9" id="KW-0067">ATP-binding</keyword>
<proteinExistence type="inferred from homology"/>
<comment type="caution">
    <text evidence="10">The sequence shown here is derived from an EMBL/GenBank/DDBJ whole genome shotgun (WGS) entry which is preliminary data.</text>
</comment>
<evidence type="ECO:0000256" key="2">
    <source>
        <dbReference type="ARBA" id="ARBA00008420"/>
    </source>
</evidence>
<dbReference type="NCBIfam" id="TIGR01313">
    <property type="entry name" value="therm_gnt_kin"/>
    <property type="match status" value="1"/>
</dbReference>
<keyword evidence="11" id="KW-1185">Reference proteome</keyword>
<evidence type="ECO:0000256" key="4">
    <source>
        <dbReference type="ARBA" id="ARBA00022679"/>
    </source>
</evidence>
<evidence type="ECO:0000313" key="11">
    <source>
        <dbReference type="Proteomes" id="UP001204615"/>
    </source>
</evidence>
<evidence type="ECO:0000256" key="9">
    <source>
        <dbReference type="RuleBase" id="RU363066"/>
    </source>
</evidence>
<dbReference type="InterPro" id="IPR027417">
    <property type="entry name" value="P-loop_NTPase"/>
</dbReference>
<dbReference type="EC" id="2.7.1.12" evidence="3 9"/>
<dbReference type="CDD" id="cd02021">
    <property type="entry name" value="GntK"/>
    <property type="match status" value="1"/>
</dbReference>
<keyword evidence="5 9" id="KW-0547">Nucleotide-binding</keyword>
<dbReference type="GO" id="GO:0046316">
    <property type="term" value="F:gluconokinase activity"/>
    <property type="evidence" value="ECO:0007669"/>
    <property type="project" value="UniProtKB-EC"/>
</dbReference>
<name>A0ABT1F5U9_9GAMM</name>
<organism evidence="10 11">
    <name type="scientific">Dyella lutea</name>
    <dbReference type="NCBI Taxonomy" id="2950441"/>
    <lineage>
        <taxon>Bacteria</taxon>
        <taxon>Pseudomonadati</taxon>
        <taxon>Pseudomonadota</taxon>
        <taxon>Gammaproteobacteria</taxon>
        <taxon>Lysobacterales</taxon>
        <taxon>Rhodanobacteraceae</taxon>
        <taxon>Dyella</taxon>
    </lineage>
</organism>
<dbReference type="Pfam" id="PF13671">
    <property type="entry name" value="AAA_33"/>
    <property type="match status" value="1"/>
</dbReference>
<dbReference type="RefSeq" id="WP_253564439.1">
    <property type="nucleotide sequence ID" value="NZ_JAMZEK010000001.1"/>
</dbReference>
<evidence type="ECO:0000256" key="1">
    <source>
        <dbReference type="ARBA" id="ARBA00004761"/>
    </source>
</evidence>
<evidence type="ECO:0000256" key="7">
    <source>
        <dbReference type="ARBA" id="ARBA00022840"/>
    </source>
</evidence>
<evidence type="ECO:0000256" key="6">
    <source>
        <dbReference type="ARBA" id="ARBA00022777"/>
    </source>
</evidence>
<comment type="pathway">
    <text evidence="1">Carbohydrate acid metabolism.</text>
</comment>
<dbReference type="PANTHER" id="PTHR43442">
    <property type="entry name" value="GLUCONOKINASE-RELATED"/>
    <property type="match status" value="1"/>
</dbReference>
<dbReference type="SUPFAM" id="SSF52540">
    <property type="entry name" value="P-loop containing nucleoside triphosphate hydrolases"/>
    <property type="match status" value="1"/>
</dbReference>
<reference evidence="10 11" key="1">
    <citation type="submission" date="2022-06" db="EMBL/GenBank/DDBJ databases">
        <title>Dyella sp. Sa strain:Sa Genome sequencing.</title>
        <authorList>
            <person name="Park S."/>
        </authorList>
    </citation>
    <scope>NUCLEOTIDE SEQUENCE [LARGE SCALE GENOMIC DNA]</scope>
    <source>
        <strain evidence="10 11">Sa</strain>
    </source>
</reference>
<keyword evidence="6 9" id="KW-0418">Kinase</keyword>